<dbReference type="RefSeq" id="WP_073605477.1">
    <property type="nucleotide sequence ID" value="NZ_FQXZ01000044.1"/>
</dbReference>
<organism evidence="2 3">
    <name type="scientific">Vibrio aerogenes CECT 7868</name>
    <dbReference type="NCBI Taxonomy" id="1216006"/>
    <lineage>
        <taxon>Bacteria</taxon>
        <taxon>Pseudomonadati</taxon>
        <taxon>Pseudomonadota</taxon>
        <taxon>Gammaproteobacteria</taxon>
        <taxon>Vibrionales</taxon>
        <taxon>Vibrionaceae</taxon>
        <taxon>Vibrio</taxon>
    </lineage>
</organism>
<dbReference type="Proteomes" id="UP000184608">
    <property type="component" value="Unassembled WGS sequence"/>
</dbReference>
<feature type="signal peptide" evidence="1">
    <location>
        <begin position="1"/>
        <end position="17"/>
    </location>
</feature>
<proteinExistence type="predicted"/>
<sequence length="167" mass="18290">MRKFIAPLLLLPSLAFAQTNSVDFPVQAKCDSDNQVVNLSFRVTNLSHYRTTFKINFVGNSGTSQKTSVGIVNGNSTSYSSMTEDTVTSIYANSTITVQAQYIHNYTGSNSRGKNTCSLLPVMANITHMDTNSQILVTGYTYSTDSLTSSADPKFKFDLNINKGKPF</sequence>
<protein>
    <submittedName>
        <fullName evidence="2">Uncharacterized protein</fullName>
    </submittedName>
</protein>
<accession>A0A1M6BTZ3</accession>
<feature type="chain" id="PRO_5013314008" evidence="1">
    <location>
        <begin position="18"/>
        <end position="167"/>
    </location>
</feature>
<name>A0A1M6BTZ3_9VIBR</name>
<dbReference type="EMBL" id="FQXZ01000044">
    <property type="protein sequence ID" value="SHI52235.1"/>
    <property type="molecule type" value="Genomic_DNA"/>
</dbReference>
<evidence type="ECO:0000313" key="2">
    <source>
        <dbReference type="EMBL" id="SHI52235.1"/>
    </source>
</evidence>
<evidence type="ECO:0000256" key="1">
    <source>
        <dbReference type="SAM" id="SignalP"/>
    </source>
</evidence>
<evidence type="ECO:0000313" key="3">
    <source>
        <dbReference type="Proteomes" id="UP000184608"/>
    </source>
</evidence>
<keyword evidence="3" id="KW-1185">Reference proteome</keyword>
<dbReference type="STRING" id="1216006.VA7868_03868"/>
<gene>
    <name evidence="2" type="ORF">VA7868_03868</name>
</gene>
<dbReference type="AlphaFoldDB" id="A0A1M6BTZ3"/>
<keyword evidence="1" id="KW-0732">Signal</keyword>
<reference evidence="2 3" key="1">
    <citation type="submission" date="2016-11" db="EMBL/GenBank/DDBJ databases">
        <authorList>
            <person name="Jaros S."/>
            <person name="Januszkiewicz K."/>
            <person name="Wedrychowicz H."/>
        </authorList>
    </citation>
    <scope>NUCLEOTIDE SEQUENCE [LARGE SCALE GENOMIC DNA]</scope>
    <source>
        <strain evidence="2 3">CECT 7868</strain>
    </source>
</reference>
<dbReference type="OrthoDB" id="9824315at2"/>